<organism evidence="2 3">
    <name type="scientific">Mycobacterium simulans</name>
    <dbReference type="NCBI Taxonomy" id="627089"/>
    <lineage>
        <taxon>Bacteria</taxon>
        <taxon>Bacillati</taxon>
        <taxon>Actinomycetota</taxon>
        <taxon>Actinomycetes</taxon>
        <taxon>Mycobacteriales</taxon>
        <taxon>Mycobacteriaceae</taxon>
        <taxon>Mycobacterium</taxon>
    </lineage>
</organism>
<keyword evidence="3" id="KW-1185">Reference proteome</keyword>
<dbReference type="Pfam" id="PF00934">
    <property type="entry name" value="PE"/>
    <property type="match status" value="1"/>
</dbReference>
<feature type="domain" description="PE" evidence="1">
    <location>
        <begin position="5"/>
        <end position="94"/>
    </location>
</feature>
<evidence type="ECO:0000313" key="3">
    <source>
        <dbReference type="Proteomes" id="UP000554965"/>
    </source>
</evidence>
<dbReference type="InterPro" id="IPR038332">
    <property type="entry name" value="PPE_sf"/>
</dbReference>
<accession>A0A7Z7ITH7</accession>
<evidence type="ECO:0000313" key="2">
    <source>
        <dbReference type="EMBL" id="SOK27490.1"/>
    </source>
</evidence>
<dbReference type="AlphaFoldDB" id="A0A7Z7ITH7"/>
<protein>
    <submittedName>
        <fullName evidence="2">PE-PGRS family protein PE_PGRS26</fullName>
    </submittedName>
</protein>
<dbReference type="SUPFAM" id="SSF140459">
    <property type="entry name" value="PE/PPE dimer-like"/>
    <property type="match status" value="1"/>
</dbReference>
<sequence>MSYVLADLDLLAAAAGDVAGIGSSLSAANAAAAAATTGLVAAAGDEVSAAIAALFSSHGQQYQALSGQAAAFHARFVQALHSAGGAYAAAEAANVSPLQTLIDDILAVINAPTNLLLGRPLIGNGTDGAAGSGRL</sequence>
<dbReference type="Proteomes" id="UP000554965">
    <property type="component" value="Unassembled WGS sequence"/>
</dbReference>
<dbReference type="Gene3D" id="1.10.287.850">
    <property type="entry name" value="HP0062-like domain"/>
    <property type="match status" value="1"/>
</dbReference>
<proteinExistence type="predicted"/>
<gene>
    <name evidence="2" type="ORF">MSIMFB_05718</name>
</gene>
<reference evidence="2 3" key="1">
    <citation type="submission" date="2017-10" db="EMBL/GenBank/DDBJ databases">
        <authorList>
            <consortium name="Urmite Genomes"/>
        </authorList>
    </citation>
    <scope>NUCLEOTIDE SEQUENCE [LARGE SCALE GENOMIC DNA]</scope>
    <source>
        <strain evidence="2 3">FB-527</strain>
    </source>
</reference>
<comment type="caution">
    <text evidence="2">The sequence shown here is derived from an EMBL/GenBank/DDBJ whole genome shotgun (WGS) entry which is preliminary data.</text>
</comment>
<dbReference type="EMBL" id="OCTY01000043">
    <property type="protein sequence ID" value="SOK27490.1"/>
    <property type="molecule type" value="Genomic_DNA"/>
</dbReference>
<evidence type="ECO:0000259" key="1">
    <source>
        <dbReference type="Pfam" id="PF00934"/>
    </source>
</evidence>
<name>A0A7Z7ITH7_9MYCO</name>
<dbReference type="InterPro" id="IPR000084">
    <property type="entry name" value="PE-PGRS_N"/>
</dbReference>